<protein>
    <submittedName>
        <fullName evidence="2">Redoxin domain-containing protein</fullName>
    </submittedName>
</protein>
<evidence type="ECO:0000259" key="1">
    <source>
        <dbReference type="PROSITE" id="PS51352"/>
    </source>
</evidence>
<dbReference type="CDD" id="cd02966">
    <property type="entry name" value="TlpA_like_family"/>
    <property type="match status" value="1"/>
</dbReference>
<dbReference type="Pfam" id="PF00578">
    <property type="entry name" value="AhpC-TSA"/>
    <property type="match status" value="1"/>
</dbReference>
<accession>A0ABR8ZFF9</accession>
<dbReference type="SUPFAM" id="SSF52833">
    <property type="entry name" value="Thioredoxin-like"/>
    <property type="match status" value="1"/>
</dbReference>
<dbReference type="PANTHER" id="PTHR42852">
    <property type="entry name" value="THIOL:DISULFIDE INTERCHANGE PROTEIN DSBE"/>
    <property type="match status" value="1"/>
</dbReference>
<dbReference type="EMBL" id="JACYFS010000006">
    <property type="protein sequence ID" value="MBD8083977.1"/>
    <property type="molecule type" value="Genomic_DNA"/>
</dbReference>
<name>A0ABR8ZFF9_9FLAO</name>
<dbReference type="PANTHER" id="PTHR42852:SF17">
    <property type="entry name" value="THIOREDOXIN-LIKE PROTEIN HI_1115"/>
    <property type="match status" value="1"/>
</dbReference>
<dbReference type="InterPro" id="IPR036249">
    <property type="entry name" value="Thioredoxin-like_sf"/>
</dbReference>
<organism evidence="2 3">
    <name type="scientific">Chryseobacterium caseinilyticum</name>
    <dbReference type="NCBI Taxonomy" id="2771428"/>
    <lineage>
        <taxon>Bacteria</taxon>
        <taxon>Pseudomonadati</taxon>
        <taxon>Bacteroidota</taxon>
        <taxon>Flavobacteriia</taxon>
        <taxon>Flavobacteriales</taxon>
        <taxon>Weeksellaceae</taxon>
        <taxon>Chryseobacterium group</taxon>
        <taxon>Chryseobacterium</taxon>
    </lineage>
</organism>
<evidence type="ECO:0000313" key="3">
    <source>
        <dbReference type="Proteomes" id="UP000637299"/>
    </source>
</evidence>
<dbReference type="InterPro" id="IPR013766">
    <property type="entry name" value="Thioredoxin_domain"/>
</dbReference>
<proteinExistence type="predicted"/>
<gene>
    <name evidence="2" type="ORF">IC610_16320</name>
</gene>
<dbReference type="Proteomes" id="UP000637299">
    <property type="component" value="Unassembled WGS sequence"/>
</dbReference>
<dbReference type="InterPro" id="IPR000866">
    <property type="entry name" value="AhpC/TSA"/>
</dbReference>
<dbReference type="RefSeq" id="WP_191737797.1">
    <property type="nucleotide sequence ID" value="NZ_JACYFS010000006.1"/>
</dbReference>
<evidence type="ECO:0000313" key="2">
    <source>
        <dbReference type="EMBL" id="MBD8083977.1"/>
    </source>
</evidence>
<dbReference type="Gene3D" id="3.40.30.10">
    <property type="entry name" value="Glutaredoxin"/>
    <property type="match status" value="1"/>
</dbReference>
<dbReference type="PROSITE" id="PS51352">
    <property type="entry name" value="THIOREDOXIN_2"/>
    <property type="match status" value="1"/>
</dbReference>
<dbReference type="InterPro" id="IPR050553">
    <property type="entry name" value="Thioredoxin_ResA/DsbE_sf"/>
</dbReference>
<keyword evidence="3" id="KW-1185">Reference proteome</keyword>
<feature type="domain" description="Thioredoxin" evidence="1">
    <location>
        <begin position="250"/>
        <end position="390"/>
    </location>
</feature>
<sequence length="390" mass="45352">MKYCSTFLFCFFGLIIVCGQKDSSVDSTLNKVYKRLNNAKFLRYDLTRESDFSSEDYKNTTSWKCYFDFDQRENTPGFRFQIENSQFKEIYNGTETFQLNKQNSSLEIAEQISDKSFDTKSYFYNSLITLRNILPLIISDDQAVKTIKDSVIGKNLYQAVTVDLGKRRINNLGTGFDQMTTEYNFIYELMIDKSSSFPLQIIQKNNLNRDFIKTIFKNIETQPKKLSESSWFYSTYKNEFKLQKDEKKKLSAGSLAPEFELKVFNENRFMSLKNLKGDVILLDFWIKNCNACIESVPHINALQEKFKNKKFKVISINSYDSLEKIGWFSNKYKVKYPILSNGKTVADTYAVTAFPNFILINQSGKIVSVTEGFDEKNGLKIEAEIRNLIK</sequence>
<comment type="caution">
    <text evidence="2">The sequence shown here is derived from an EMBL/GenBank/DDBJ whole genome shotgun (WGS) entry which is preliminary data.</text>
</comment>
<reference evidence="2 3" key="1">
    <citation type="submission" date="2020-09" db="EMBL/GenBank/DDBJ databases">
        <title>Genome seq and assembly of Chryseobacterium sp.</title>
        <authorList>
            <person name="Chhetri G."/>
        </authorList>
    </citation>
    <scope>NUCLEOTIDE SEQUENCE [LARGE SCALE GENOMIC DNA]</scope>
    <source>
        <strain evidence="2 3">GCR10</strain>
    </source>
</reference>